<keyword evidence="2" id="KW-0489">Methyltransferase</keyword>
<dbReference type="InterPro" id="IPR041698">
    <property type="entry name" value="Methyltransf_25"/>
</dbReference>
<reference evidence="3" key="1">
    <citation type="submission" date="2015-01" db="EMBL/GenBank/DDBJ databases">
        <authorList>
            <person name="Aslett A.Martin."/>
            <person name="De Silva Nishadi"/>
        </authorList>
    </citation>
    <scope>NUCLEOTIDE SEQUENCE [LARGE SCALE GENOMIC DNA]</scope>
    <source>
        <strain evidence="3">UMC4404</strain>
    </source>
</reference>
<dbReference type="PANTHER" id="PTHR43591:SF110">
    <property type="entry name" value="RHODANESE DOMAIN-CONTAINING PROTEIN"/>
    <property type="match status" value="1"/>
</dbReference>
<accession>A0A9P1L2Z2</accession>
<organism evidence="2 3">
    <name type="scientific">Paraclostridium sordellii</name>
    <name type="common">Clostridium sordellii</name>
    <dbReference type="NCBI Taxonomy" id="1505"/>
    <lineage>
        <taxon>Bacteria</taxon>
        <taxon>Bacillati</taxon>
        <taxon>Bacillota</taxon>
        <taxon>Clostridia</taxon>
        <taxon>Peptostreptococcales</taxon>
        <taxon>Peptostreptococcaceae</taxon>
        <taxon>Paraclostridium</taxon>
    </lineage>
</organism>
<dbReference type="Gene3D" id="3.40.50.150">
    <property type="entry name" value="Vaccinia Virus protein VP39"/>
    <property type="match status" value="1"/>
</dbReference>
<name>A0A9P1L2Z2_PARSO</name>
<dbReference type="EMBL" id="CDNY01000003">
    <property type="protein sequence ID" value="CEO32442.1"/>
    <property type="molecule type" value="Genomic_DNA"/>
</dbReference>
<comment type="caution">
    <text evidence="2">The sequence shown here is derived from an EMBL/GenBank/DDBJ whole genome shotgun (WGS) entry which is preliminary data.</text>
</comment>
<sequence>MNLLESQIKKYYEGYDEDSRLIKDNSHSIEFITTTKYLDKYISKESKILEVGAATGRYSFYYAKKGCEVTALELSENHIEIMKNKQKENKLKLDIIQGNALDLSKFKNGYYDFVLLLGPMYHLTTKEDRTKCVEEALRVLKPGGIITVAYINRFAHFVDMVNRDKEEIKSKELQNILKNGVEFENKSNYFYFSTYNEIENLMEENEVIKINHIATDGIADMMRGRINSFTKEEFNLWLKYHLETCENPNLIGYSKHSLYIGRK</sequence>
<dbReference type="Proteomes" id="UP000049685">
    <property type="component" value="Unassembled WGS sequence"/>
</dbReference>
<gene>
    <name evidence="2" type="ORF">UMC4404_04221</name>
</gene>
<proteinExistence type="predicted"/>
<dbReference type="CDD" id="cd02440">
    <property type="entry name" value="AdoMet_MTases"/>
    <property type="match status" value="1"/>
</dbReference>
<dbReference type="EC" id="2.1.1.156" evidence="2"/>
<feature type="domain" description="Methyltransferase" evidence="1">
    <location>
        <begin position="48"/>
        <end position="144"/>
    </location>
</feature>
<dbReference type="EC" id="2.1.1.-" evidence="2"/>
<dbReference type="PANTHER" id="PTHR43591">
    <property type="entry name" value="METHYLTRANSFERASE"/>
    <property type="match status" value="1"/>
</dbReference>
<dbReference type="InterPro" id="IPR029063">
    <property type="entry name" value="SAM-dependent_MTases_sf"/>
</dbReference>
<dbReference type="GO" id="GO:0008168">
    <property type="term" value="F:methyltransferase activity"/>
    <property type="evidence" value="ECO:0007669"/>
    <property type="project" value="UniProtKB-KW"/>
</dbReference>
<dbReference type="GO" id="GO:0032259">
    <property type="term" value="P:methylation"/>
    <property type="evidence" value="ECO:0007669"/>
    <property type="project" value="UniProtKB-KW"/>
</dbReference>
<dbReference type="Pfam" id="PF13649">
    <property type="entry name" value="Methyltransf_25"/>
    <property type="match status" value="1"/>
</dbReference>
<evidence type="ECO:0000259" key="1">
    <source>
        <dbReference type="Pfam" id="PF13649"/>
    </source>
</evidence>
<evidence type="ECO:0000313" key="2">
    <source>
        <dbReference type="EMBL" id="CEO32442.1"/>
    </source>
</evidence>
<keyword evidence="2" id="KW-0808">Transferase</keyword>
<protein>
    <submittedName>
        <fullName evidence="2">Methyltransferase</fullName>
        <ecNumber evidence="2">2.1.1.-</ecNumber>
        <ecNumber evidence="2">2.1.1.156</ecNumber>
    </submittedName>
</protein>
<dbReference type="SUPFAM" id="SSF53335">
    <property type="entry name" value="S-adenosyl-L-methionine-dependent methyltransferases"/>
    <property type="match status" value="1"/>
</dbReference>
<dbReference type="AlphaFoldDB" id="A0A9P1L2Z2"/>
<dbReference type="RefSeq" id="WP_055332261.1">
    <property type="nucleotide sequence ID" value="NZ_CDNY01000003.1"/>
</dbReference>
<evidence type="ECO:0000313" key="3">
    <source>
        <dbReference type="Proteomes" id="UP000049685"/>
    </source>
</evidence>